<comment type="caution">
    <text evidence="1">The sequence shown here is derived from an EMBL/GenBank/DDBJ whole genome shotgun (WGS) entry which is preliminary data.</text>
</comment>
<evidence type="ECO:0000313" key="2">
    <source>
        <dbReference type="Proteomes" id="UP001148629"/>
    </source>
</evidence>
<reference evidence="1" key="1">
    <citation type="submission" date="2022-08" db="EMBL/GenBank/DDBJ databases">
        <title>Genome Sequence of Fusarium decemcellulare.</title>
        <authorList>
            <person name="Buettner E."/>
        </authorList>
    </citation>
    <scope>NUCLEOTIDE SEQUENCE</scope>
    <source>
        <strain evidence="1">Babe19</strain>
    </source>
</reference>
<organism evidence="1 2">
    <name type="scientific">Fusarium decemcellulare</name>
    <dbReference type="NCBI Taxonomy" id="57161"/>
    <lineage>
        <taxon>Eukaryota</taxon>
        <taxon>Fungi</taxon>
        <taxon>Dikarya</taxon>
        <taxon>Ascomycota</taxon>
        <taxon>Pezizomycotina</taxon>
        <taxon>Sordariomycetes</taxon>
        <taxon>Hypocreomycetidae</taxon>
        <taxon>Hypocreales</taxon>
        <taxon>Nectriaceae</taxon>
        <taxon>Fusarium</taxon>
        <taxon>Fusarium decemcellulare species complex</taxon>
    </lineage>
</organism>
<evidence type="ECO:0000313" key="1">
    <source>
        <dbReference type="EMBL" id="KAJ3526160.1"/>
    </source>
</evidence>
<dbReference type="Proteomes" id="UP001148629">
    <property type="component" value="Unassembled WGS sequence"/>
</dbReference>
<dbReference type="EMBL" id="JANRMS010001784">
    <property type="protein sequence ID" value="KAJ3526160.1"/>
    <property type="molecule type" value="Genomic_DNA"/>
</dbReference>
<accession>A0ACC1RUD5</accession>
<protein>
    <submittedName>
        <fullName evidence="1">Uncharacterized protein</fullName>
    </submittedName>
</protein>
<proteinExistence type="predicted"/>
<sequence>MPATAKKGHVAPTDDTPAAKRRNIRKGTRSCWECKRRKARCTFADDSDTVCVGCSRRGSVCVSQEYPEETSQACQPDERRLQHFARIGQMVVKIVKEEAILETSAKPEPVEAWDPGDVETVIQDIRHVTSNKTSHSTITTEGANQNFPSIPSTLNAKPSDQIVQPCLAERPQSSTTATSADAGFPTPQDVATISRVLGVRSAYSIHMMFLPHKLLDPANFGSFYHVPDIYAPEPQPVLQAKKLLILAIYIQSIQPCSEKELDQLSAAPTAMVTRLMKAANACTGARNFPATTIEELECLMLEGLLLANGGHLRRAWLVFRRLVADAQLLGVHRAHHVAKYLDPGNKLSIPFFWFRILYIERLLSLLLGLPQASTDCTVGGEEALLAEEYPMARLERMHCVILSKLLERNETAQTSRDQDQLRDIDRELQRAAQLMPARWWLAPNLSGITNDKQRFWDTMRLMSQLFHHFLILQLHLPYMLRSSQSPRYNHSKMICASSSREVLMRFIESRSNQTVVFHNRAVDFFALIASMTLLLAHIDSPQGAKEESLVHQRPVDRAVTEQAMEYMDEANRSSPDMLSQKSADVVRSLLDVENEAFNKYNTKEENAQTCADQKREGENCGMQLNIPNIGAVHITSEGIVRRPASQQVVPTLKQSWLAQQDQAPLDGIPQHSASQVPGGSDLDNQHQSAGLLDTFSEPMLQSNDQQSFSMDFGSLEEESVFQGVDMAYFDRLFKGVETSEELAHSDLQAPMTNDDAMSQTHPSRPEHRGARSLDITASTLNRRSPLDLEFWALGIRTQRGSSGGPIGLARSGDDDLAPAPLEKNGITLEVDETDDNVDIIDSYARSWDSQDLDSQLVYCTTAEGPKPKPTGDQTPRWPFISDDIVVLPTSPQEDTQSTSSRGSQPRSRRYRRLNLDVEVPPLPPHASPRIPQKD</sequence>
<keyword evidence="2" id="KW-1185">Reference proteome</keyword>
<gene>
    <name evidence="1" type="ORF">NM208_g11323</name>
</gene>
<name>A0ACC1RUD5_9HYPO</name>